<keyword evidence="2" id="KW-0378">Hydrolase</keyword>
<sequence length="314" mass="35523">MITQQEYTFNSADGHSVIHCRKWLPEGEPVAVLQLVHGMLEYIERYDEFATFLAERGYVVVGHDHIGHGHSVASNDELGVMTGVHPSDDMVEDIYTHYSMTRKAYPALKYFILGHSMGSYMVRKFLSVKSAYIEAMSGAIIMGTGQETAATCNGGLAVIKLLSIFRGKNFRSTLVRDMSYSAPYKKFDCFGKDYANSWLTKNIEEVEKYYNDEYCTFLFTVNAYKGLVEAVKYVGTAECVSKMRTSMPLFVVSGDSDPVGNLGEGTTAAFEAFRKGGIKDVTMKLYRGDRHEILHEMDREQVFQDLYQWLEAHR</sequence>
<dbReference type="Gene3D" id="3.40.50.1820">
    <property type="entry name" value="alpha/beta hydrolase"/>
    <property type="match status" value="1"/>
</dbReference>
<gene>
    <name evidence="2" type="ORF">SAMN02910350_00381</name>
</gene>
<dbReference type="InterPro" id="IPR029058">
    <property type="entry name" value="AB_hydrolase_fold"/>
</dbReference>
<dbReference type="PANTHER" id="PTHR11614">
    <property type="entry name" value="PHOSPHOLIPASE-RELATED"/>
    <property type="match status" value="1"/>
</dbReference>
<evidence type="ECO:0000313" key="2">
    <source>
        <dbReference type="EMBL" id="SCZ76706.1"/>
    </source>
</evidence>
<dbReference type="RefSeq" id="WP_090160824.1">
    <property type="nucleotide sequence ID" value="NZ_FMWK01000002.1"/>
</dbReference>
<dbReference type="GO" id="GO:0016787">
    <property type="term" value="F:hydrolase activity"/>
    <property type="evidence" value="ECO:0007669"/>
    <property type="project" value="UniProtKB-KW"/>
</dbReference>
<name>A0A1G5RRU3_PSEXY</name>
<reference evidence="2 3" key="1">
    <citation type="submission" date="2016-10" db="EMBL/GenBank/DDBJ databases">
        <authorList>
            <person name="de Groot N.N."/>
        </authorList>
    </citation>
    <scope>NUCLEOTIDE SEQUENCE [LARGE SCALE GENOMIC DNA]</scope>
    <source>
        <strain evidence="2 3">DSM 10317</strain>
    </source>
</reference>
<dbReference type="Proteomes" id="UP000199428">
    <property type="component" value="Unassembled WGS sequence"/>
</dbReference>
<accession>A0A1G5RRU3</accession>
<evidence type="ECO:0000259" key="1">
    <source>
        <dbReference type="Pfam" id="PF12146"/>
    </source>
</evidence>
<dbReference type="Pfam" id="PF12146">
    <property type="entry name" value="Hydrolase_4"/>
    <property type="match status" value="1"/>
</dbReference>
<dbReference type="EMBL" id="FMWK01000002">
    <property type="protein sequence ID" value="SCZ76706.1"/>
    <property type="molecule type" value="Genomic_DNA"/>
</dbReference>
<organism evidence="2 3">
    <name type="scientific">Pseudobutyrivibrio xylanivorans</name>
    <dbReference type="NCBI Taxonomy" id="185007"/>
    <lineage>
        <taxon>Bacteria</taxon>
        <taxon>Bacillati</taxon>
        <taxon>Bacillota</taxon>
        <taxon>Clostridia</taxon>
        <taxon>Lachnospirales</taxon>
        <taxon>Lachnospiraceae</taxon>
        <taxon>Pseudobutyrivibrio</taxon>
    </lineage>
</organism>
<protein>
    <submittedName>
        <fullName evidence="2">Lysophospholipase, alpha-beta hydrolase superfamily</fullName>
    </submittedName>
</protein>
<dbReference type="AlphaFoldDB" id="A0A1G5RRU3"/>
<proteinExistence type="predicted"/>
<evidence type="ECO:0000313" key="3">
    <source>
        <dbReference type="Proteomes" id="UP000199428"/>
    </source>
</evidence>
<feature type="domain" description="Serine aminopeptidase S33" evidence="1">
    <location>
        <begin position="28"/>
        <end position="297"/>
    </location>
</feature>
<dbReference type="InterPro" id="IPR051044">
    <property type="entry name" value="MAG_DAG_Lipase"/>
</dbReference>
<dbReference type="SUPFAM" id="SSF53474">
    <property type="entry name" value="alpha/beta-Hydrolases"/>
    <property type="match status" value="1"/>
</dbReference>
<dbReference type="InterPro" id="IPR022742">
    <property type="entry name" value="Hydrolase_4"/>
</dbReference>